<evidence type="ECO:0000313" key="2">
    <source>
        <dbReference type="EMBL" id="MPC96310.1"/>
    </source>
</evidence>
<reference evidence="2 3" key="1">
    <citation type="submission" date="2019-05" db="EMBL/GenBank/DDBJ databases">
        <title>Another draft genome of Portunus trituberculatus and its Hox gene families provides insights of decapod evolution.</title>
        <authorList>
            <person name="Jeong J.-H."/>
            <person name="Song I."/>
            <person name="Kim S."/>
            <person name="Choi T."/>
            <person name="Kim D."/>
            <person name="Ryu S."/>
            <person name="Kim W."/>
        </authorList>
    </citation>
    <scope>NUCLEOTIDE SEQUENCE [LARGE SCALE GENOMIC DNA]</scope>
    <source>
        <tissue evidence="2">Muscle</tissue>
    </source>
</reference>
<accession>A0A5B7JHU5</accession>
<feature type="region of interest" description="Disordered" evidence="1">
    <location>
        <begin position="44"/>
        <end position="65"/>
    </location>
</feature>
<organism evidence="2 3">
    <name type="scientific">Portunus trituberculatus</name>
    <name type="common">Swimming crab</name>
    <name type="synonym">Neptunus trituberculatus</name>
    <dbReference type="NCBI Taxonomy" id="210409"/>
    <lineage>
        <taxon>Eukaryota</taxon>
        <taxon>Metazoa</taxon>
        <taxon>Ecdysozoa</taxon>
        <taxon>Arthropoda</taxon>
        <taxon>Crustacea</taxon>
        <taxon>Multicrustacea</taxon>
        <taxon>Malacostraca</taxon>
        <taxon>Eumalacostraca</taxon>
        <taxon>Eucarida</taxon>
        <taxon>Decapoda</taxon>
        <taxon>Pleocyemata</taxon>
        <taxon>Brachyura</taxon>
        <taxon>Eubrachyura</taxon>
        <taxon>Portunoidea</taxon>
        <taxon>Portunidae</taxon>
        <taxon>Portuninae</taxon>
        <taxon>Portunus</taxon>
    </lineage>
</organism>
<proteinExistence type="predicted"/>
<gene>
    <name evidence="2" type="ORF">E2C01_091561</name>
</gene>
<protein>
    <submittedName>
        <fullName evidence="2">Uncharacterized protein</fullName>
    </submittedName>
</protein>
<sequence>MQWINVFIPGRPSVLPDTGADLRRRVSARHCKVPLRPDLVTLFPGSPAASPPLRLPSSVSSGPER</sequence>
<comment type="caution">
    <text evidence="2">The sequence shown here is derived from an EMBL/GenBank/DDBJ whole genome shotgun (WGS) entry which is preliminary data.</text>
</comment>
<feature type="compositionally biased region" description="Low complexity" evidence="1">
    <location>
        <begin position="55"/>
        <end position="65"/>
    </location>
</feature>
<evidence type="ECO:0000256" key="1">
    <source>
        <dbReference type="SAM" id="MobiDB-lite"/>
    </source>
</evidence>
<name>A0A5B7JHU5_PORTR</name>
<evidence type="ECO:0000313" key="3">
    <source>
        <dbReference type="Proteomes" id="UP000324222"/>
    </source>
</evidence>
<dbReference type="EMBL" id="VSRR010105443">
    <property type="protein sequence ID" value="MPC96310.1"/>
    <property type="molecule type" value="Genomic_DNA"/>
</dbReference>
<dbReference type="AlphaFoldDB" id="A0A5B7JHU5"/>
<keyword evidence="3" id="KW-1185">Reference proteome</keyword>
<dbReference type="Proteomes" id="UP000324222">
    <property type="component" value="Unassembled WGS sequence"/>
</dbReference>